<name>A0A1L3KF32_9VIRU</name>
<proteinExistence type="predicted"/>
<dbReference type="SUPFAM" id="SSF56672">
    <property type="entry name" value="DNA/RNA polymerases"/>
    <property type="match status" value="1"/>
</dbReference>
<accession>A0A1L3KF32</accession>
<sequence length="989" mass="111294">MDESGLICRVCERVNVTCDKKAAGPVRLRPGDVSSIVVSPIYLKPHTCLLSTLREIEWYKHGKLMSEELYDEWFNVNSDNYQLGASKKCMQLWGDFTKCVIQRSPVESVGISDLCVNCVVDLCLCKKHFGYYVSINWGRVNKRGDIANLNEIWQWSSAADKGKTNVSAADLIWHMRRYPELRARFDKWSFLFSIRLSNVTITSLLIHLIGNPSHPRVFELLDRYDYCCLDSASYSTLLKNLSVALRRTAHWPDGSPATLEEVTQCSGWELAVGRSENRSDWAEEESKRTNQVVHLGLPTHERKNDVTNSVYCALLEEELTTIMSELVTAPRRSPSWKDYVETRQVWVSSGSTGGKRMKMNDGTVSRVNKHAYFESLTTEEMVAWMAEPPRIQATASEKYEMGKARAIYGTEPVDYAISSYVLDDIEDHLYNVDGIESGLTDMDFLVAMIRRLRKVESSEVECTMIDYSDFNYQHTLEAQSLVFKCLSARLRTMGHHDDKVAACDWVAAAMLNQWCKFPGVKRVAQRVVQGMFSGVRGTNFINTTLNVGYYRVARRWVSENLNLRPTDEFNLHQGDDVWISNKSRLWAMAMYESMQSTGLIFQPSKQMFDTSRGEFLRVVYTSKGCQGYLARAVGTLIVKPIQSTEVVAPAERAHALSSQIAILHRRGYTEEGSKVLWEAVVPYAARAKLVSGALTIPVGALLKSSLDNGLDIGPPMTAAGPSDKIKAIPSMVLSSKALEESVPSHMSTDWAKVMSRRLQSSFNYDSIVEALHSTNVTDSLRQEDRIKCLRVHERDLRSWLERLKPGTVRRDRRRYDALMDGESADAGFEDLLDTIARGVLGKRTQDSRGVMGCIMAAVSSSPYRSLPNAKLATGLPTLSAATVAIAASPYPDLSMQAASHIASLRRYINDSQLCDILDGLSAGANQFECEYHPVILSWIEKKALDRMLTGIMTGGIVVKDDLRQTLVDWMRTYVRSLNKFPVFKQISKY</sequence>
<dbReference type="EMBL" id="KX882963">
    <property type="protein sequence ID" value="APG76015.1"/>
    <property type="molecule type" value="Genomic_RNA"/>
</dbReference>
<evidence type="ECO:0000256" key="7">
    <source>
        <dbReference type="RuleBase" id="RU364050"/>
    </source>
</evidence>
<comment type="catalytic activity">
    <reaction evidence="6 7">
        <text>RNA(n) + a ribonucleoside 5'-triphosphate = RNA(n+1) + diphosphate</text>
        <dbReference type="Rhea" id="RHEA:21248"/>
        <dbReference type="Rhea" id="RHEA-COMP:14527"/>
        <dbReference type="Rhea" id="RHEA-COMP:17342"/>
        <dbReference type="ChEBI" id="CHEBI:33019"/>
        <dbReference type="ChEBI" id="CHEBI:61557"/>
        <dbReference type="ChEBI" id="CHEBI:140395"/>
        <dbReference type="EC" id="2.7.7.48"/>
    </reaction>
</comment>
<dbReference type="GO" id="GO:0006351">
    <property type="term" value="P:DNA-templated transcription"/>
    <property type="evidence" value="ECO:0007669"/>
    <property type="project" value="InterPro"/>
</dbReference>
<keyword evidence="5 7" id="KW-0547">Nucleotide-binding</keyword>
<dbReference type="OrthoDB" id="5337at10239"/>
<keyword evidence="2 7" id="KW-0696">RNA-directed RNA polymerase</keyword>
<dbReference type="GO" id="GO:0003723">
    <property type="term" value="F:RNA binding"/>
    <property type="evidence" value="ECO:0007669"/>
    <property type="project" value="InterPro"/>
</dbReference>
<evidence type="ECO:0000256" key="4">
    <source>
        <dbReference type="ARBA" id="ARBA00022695"/>
    </source>
</evidence>
<evidence type="ECO:0000256" key="1">
    <source>
        <dbReference type="ARBA" id="ARBA00012494"/>
    </source>
</evidence>
<reference evidence="8" key="1">
    <citation type="journal article" date="2016" name="Nature">
        <title>Redefining the invertebrate RNA virosphere.</title>
        <authorList>
            <person name="Shi M."/>
            <person name="Lin X.D."/>
            <person name="Tian J.H."/>
            <person name="Chen L.J."/>
            <person name="Chen X."/>
            <person name="Li C.X."/>
            <person name="Qin X.C."/>
            <person name="Li J."/>
            <person name="Cao J.P."/>
            <person name="Eden J.S."/>
            <person name="Buchmann J."/>
            <person name="Wang W."/>
            <person name="Xu J."/>
            <person name="Holmes E.C."/>
            <person name="Zhang Y.Z."/>
        </authorList>
    </citation>
    <scope>NUCLEOTIDE SEQUENCE [LARGE SCALE GENOMIC DNA]</scope>
    <source>
        <strain evidence="8">3mos6210</strain>
        <strain evidence="9">MosHB235560</strain>
    </source>
</reference>
<keyword evidence="10" id="KW-1185">Reference proteome</keyword>
<organism evidence="8">
    <name type="scientific">Hubei toti-like virus 10</name>
    <dbReference type="NCBI Taxonomy" id="1923298"/>
    <lineage>
        <taxon>Viruses</taxon>
        <taxon>Riboviria</taxon>
        <taxon>Orthornavirae</taxon>
        <taxon>Duplornaviricota</taxon>
        <taxon>Chrymotiviricetes</taxon>
        <taxon>Ghabrivirales</taxon>
        <taxon>Alphatotivirineae</taxon>
        <taxon>Spiciviridae</taxon>
        <taxon>Spicivirus</taxon>
        <taxon>Spicivirus shi</taxon>
    </lineage>
</organism>
<protein>
    <recommendedName>
        <fullName evidence="1 7">RNA-directed RNA polymerase</fullName>
        <ecNumber evidence="1 7">2.7.7.48</ecNumber>
    </recommendedName>
</protein>
<keyword evidence="4 7" id="KW-0548">Nucleotidyltransferase</keyword>
<dbReference type="RefSeq" id="YP_009336493.1">
    <property type="nucleotide sequence ID" value="NC_032733.1"/>
</dbReference>
<keyword evidence="7" id="KW-0693">Viral RNA replication</keyword>
<dbReference type="GeneID" id="30853704"/>
<dbReference type="GO" id="GO:0000166">
    <property type="term" value="F:nucleotide binding"/>
    <property type="evidence" value="ECO:0007669"/>
    <property type="project" value="UniProtKB-KW"/>
</dbReference>
<evidence type="ECO:0000256" key="2">
    <source>
        <dbReference type="ARBA" id="ARBA00022484"/>
    </source>
</evidence>
<evidence type="ECO:0000256" key="3">
    <source>
        <dbReference type="ARBA" id="ARBA00022679"/>
    </source>
</evidence>
<dbReference type="EC" id="2.7.7.48" evidence="1 7"/>
<evidence type="ECO:0000313" key="9">
    <source>
        <dbReference type="EMBL" id="APG76015.1"/>
    </source>
</evidence>
<dbReference type="KEGG" id="vg:30853704"/>
<dbReference type="InterPro" id="IPR043502">
    <property type="entry name" value="DNA/RNA_pol_sf"/>
</dbReference>
<dbReference type="Pfam" id="PF02123">
    <property type="entry name" value="RdRP_4"/>
    <property type="match status" value="1"/>
</dbReference>
<dbReference type="GO" id="GO:0003968">
    <property type="term" value="F:RNA-directed RNA polymerase activity"/>
    <property type="evidence" value="ECO:0007669"/>
    <property type="project" value="UniProtKB-KW"/>
</dbReference>
<dbReference type="EMBL" id="KX882938">
    <property type="protein sequence ID" value="APG75974.1"/>
    <property type="molecule type" value="Genomic_RNA"/>
</dbReference>
<evidence type="ECO:0000256" key="6">
    <source>
        <dbReference type="ARBA" id="ARBA00048744"/>
    </source>
</evidence>
<evidence type="ECO:0000256" key="5">
    <source>
        <dbReference type="ARBA" id="ARBA00022741"/>
    </source>
</evidence>
<keyword evidence="3 7" id="KW-0808">Transferase</keyword>
<evidence type="ECO:0000313" key="8">
    <source>
        <dbReference type="EMBL" id="APG75974.1"/>
    </source>
</evidence>
<evidence type="ECO:0000313" key="10">
    <source>
        <dbReference type="Proteomes" id="UP000208117"/>
    </source>
</evidence>
<dbReference type="InterPro" id="IPR001795">
    <property type="entry name" value="RNA-dir_pol_luteovirus"/>
</dbReference>
<dbReference type="Proteomes" id="UP000208117">
    <property type="component" value="Segment"/>
</dbReference>